<feature type="signal peptide" evidence="8">
    <location>
        <begin position="1"/>
        <end position="23"/>
    </location>
</feature>
<dbReference type="PANTHER" id="PTHR10188">
    <property type="entry name" value="L-ASPARAGINASE"/>
    <property type="match status" value="1"/>
</dbReference>
<dbReference type="InterPro" id="IPR000246">
    <property type="entry name" value="Peptidase_T2"/>
</dbReference>
<feature type="active site" description="Nucleophile" evidence="5">
    <location>
        <position position="201"/>
    </location>
</feature>
<proteinExistence type="predicted"/>
<evidence type="ECO:0000313" key="10">
    <source>
        <dbReference type="Proteomes" id="UP000578569"/>
    </source>
</evidence>
<keyword evidence="1" id="KW-0645">Protease</keyword>
<dbReference type="RefSeq" id="WP_183934241.1">
    <property type="nucleotide sequence ID" value="NZ_JACICF010000002.1"/>
</dbReference>
<dbReference type="FunFam" id="3.60.20.30:FF:000001">
    <property type="entry name" value="Isoaspartyl peptidase/L-asparaginase"/>
    <property type="match status" value="1"/>
</dbReference>
<evidence type="ECO:0000256" key="6">
    <source>
        <dbReference type="PIRSR" id="PIRSR600246-2"/>
    </source>
</evidence>
<evidence type="ECO:0000256" key="1">
    <source>
        <dbReference type="ARBA" id="ARBA00022670"/>
    </source>
</evidence>
<dbReference type="PANTHER" id="PTHR10188:SF6">
    <property type="entry name" value="N(4)-(BETA-N-ACETYLGLUCOSAMINYL)-L-ASPARAGINASE"/>
    <property type="match status" value="1"/>
</dbReference>
<feature type="binding site" evidence="6">
    <location>
        <begin position="229"/>
        <end position="232"/>
    </location>
    <ligand>
        <name>substrate</name>
    </ligand>
</feature>
<keyword evidence="3" id="KW-0068">Autocatalytic cleavage</keyword>
<dbReference type="GO" id="GO:0008233">
    <property type="term" value="F:peptidase activity"/>
    <property type="evidence" value="ECO:0007669"/>
    <property type="project" value="UniProtKB-KW"/>
</dbReference>
<accession>A0A839Z5I5</accession>
<protein>
    <recommendedName>
        <fullName evidence="4">Isoaspartyl peptidase</fullName>
    </recommendedName>
</protein>
<dbReference type="GO" id="GO:0006508">
    <property type="term" value="P:proteolysis"/>
    <property type="evidence" value="ECO:0007669"/>
    <property type="project" value="UniProtKB-KW"/>
</dbReference>
<keyword evidence="2 9" id="KW-0378">Hydrolase</keyword>
<dbReference type="GO" id="GO:0016811">
    <property type="term" value="F:hydrolase activity, acting on carbon-nitrogen (but not peptide) bonds, in linear amides"/>
    <property type="evidence" value="ECO:0007669"/>
    <property type="project" value="UniProtKB-ARBA"/>
</dbReference>
<keyword evidence="10" id="KW-1185">Reference proteome</keyword>
<evidence type="ECO:0000256" key="3">
    <source>
        <dbReference type="ARBA" id="ARBA00022813"/>
    </source>
</evidence>
<gene>
    <name evidence="9" type="ORF">FHS50_001944</name>
</gene>
<feature type="binding site" evidence="6">
    <location>
        <begin position="251"/>
        <end position="254"/>
    </location>
    <ligand>
        <name>substrate</name>
    </ligand>
</feature>
<comment type="caution">
    <text evidence="9">The sequence shown here is derived from an EMBL/GenBank/DDBJ whole genome shotgun (WGS) entry which is preliminary data.</text>
</comment>
<evidence type="ECO:0000256" key="4">
    <source>
        <dbReference type="ARBA" id="ARBA00069124"/>
    </source>
</evidence>
<dbReference type="AlphaFoldDB" id="A0A839Z5I5"/>
<dbReference type="SUPFAM" id="SSF56235">
    <property type="entry name" value="N-terminal nucleophile aminohydrolases (Ntn hydrolases)"/>
    <property type="match status" value="1"/>
</dbReference>
<evidence type="ECO:0000313" key="9">
    <source>
        <dbReference type="EMBL" id="MBB3764882.1"/>
    </source>
</evidence>
<feature type="chain" id="PRO_5032431992" description="Isoaspartyl peptidase" evidence="8">
    <location>
        <begin position="24"/>
        <end position="353"/>
    </location>
</feature>
<sequence>MQILSWLIAALFALATLPQTALAEEGQWSIVIHGGAGTIKRDAMTPEKDAEIRAALDRALDAGSEVLAAGGSSLDAVTAAITVLEDDPNFNAGKGAVFTWEETNSLDASIMRGDTLEAGAVAGASTTRNPILLARKVMEESPHVLLSGEGADQFARDQGLKQVKPDYFFTQHRFDSLKRHKARAKRREKVSQLDDDGKFGTVGAVAIDRDGVISAGTSTGGMTGKRWGRIGDSPIIGAGTYANAKCGLSATGSGEYFIRLAVAYRVCSQLERIEREVSEEAGSMASRPGLAAQVAQLAADKAITEVGELGGSGGVILLAPDGTPVWAFDTPGMYRGKATSDGQRQVAIYGDEE</sequence>
<evidence type="ECO:0000256" key="5">
    <source>
        <dbReference type="PIRSR" id="PIRSR600246-1"/>
    </source>
</evidence>
<evidence type="ECO:0000256" key="2">
    <source>
        <dbReference type="ARBA" id="ARBA00022801"/>
    </source>
</evidence>
<evidence type="ECO:0000256" key="7">
    <source>
        <dbReference type="PIRSR" id="PIRSR600246-3"/>
    </source>
</evidence>
<dbReference type="InterPro" id="IPR029055">
    <property type="entry name" value="Ntn_hydrolases_N"/>
</dbReference>
<dbReference type="Proteomes" id="UP000578569">
    <property type="component" value="Unassembled WGS sequence"/>
</dbReference>
<evidence type="ECO:0000256" key="8">
    <source>
        <dbReference type="SAM" id="SignalP"/>
    </source>
</evidence>
<name>A0A839Z5I5_9SPHN</name>
<feature type="site" description="Cleavage; by autolysis" evidence="7">
    <location>
        <begin position="200"/>
        <end position="201"/>
    </location>
</feature>
<organism evidence="9 10">
    <name type="scientific">Sphingomicrobium lutaoense</name>
    <dbReference type="NCBI Taxonomy" id="515949"/>
    <lineage>
        <taxon>Bacteria</taxon>
        <taxon>Pseudomonadati</taxon>
        <taxon>Pseudomonadota</taxon>
        <taxon>Alphaproteobacteria</taxon>
        <taxon>Sphingomonadales</taxon>
        <taxon>Sphingomonadaceae</taxon>
        <taxon>Sphingomicrobium</taxon>
    </lineage>
</organism>
<reference evidence="9 10" key="1">
    <citation type="submission" date="2020-08" db="EMBL/GenBank/DDBJ databases">
        <title>Genomic Encyclopedia of Type Strains, Phase IV (KMG-IV): sequencing the most valuable type-strain genomes for metagenomic binning, comparative biology and taxonomic classification.</title>
        <authorList>
            <person name="Goeker M."/>
        </authorList>
    </citation>
    <scope>NUCLEOTIDE SEQUENCE [LARGE SCALE GENOMIC DNA]</scope>
    <source>
        <strain evidence="9 10">DSM 24194</strain>
    </source>
</reference>
<keyword evidence="8" id="KW-0732">Signal</keyword>
<dbReference type="Pfam" id="PF01112">
    <property type="entry name" value="Asparaginase_2"/>
    <property type="match status" value="1"/>
</dbReference>
<dbReference type="Gene3D" id="3.60.20.30">
    <property type="entry name" value="(Glycosyl)asparaginase"/>
    <property type="match status" value="1"/>
</dbReference>
<dbReference type="EMBL" id="JACICF010000002">
    <property type="protein sequence ID" value="MBB3764882.1"/>
    <property type="molecule type" value="Genomic_DNA"/>
</dbReference>
<dbReference type="CDD" id="cd04701">
    <property type="entry name" value="Asparaginase_2"/>
    <property type="match status" value="1"/>
</dbReference>